<feature type="non-terminal residue" evidence="9">
    <location>
        <position position="1"/>
    </location>
</feature>
<evidence type="ECO:0000256" key="5">
    <source>
        <dbReference type="ARBA" id="ARBA00022917"/>
    </source>
</evidence>
<keyword evidence="2" id="KW-0436">Ligase</keyword>
<keyword evidence="10" id="KW-1185">Reference proteome</keyword>
<feature type="domain" description="Methionyl/Valyl/Leucyl/Isoleucyl-tRNA synthetase anticodon-binding" evidence="8">
    <location>
        <begin position="3"/>
        <end position="70"/>
    </location>
</feature>
<evidence type="ECO:0000259" key="8">
    <source>
        <dbReference type="Pfam" id="PF08264"/>
    </source>
</evidence>
<keyword evidence="5" id="KW-0648">Protein biosynthesis</keyword>
<evidence type="ECO:0000313" key="9">
    <source>
        <dbReference type="EMBL" id="NWR12638.1"/>
    </source>
</evidence>
<dbReference type="PANTHER" id="PTHR11946:SF71">
    <property type="entry name" value="VALINE--TRNA LIGASE, MITOCHONDRIAL"/>
    <property type="match status" value="1"/>
</dbReference>
<dbReference type="EMBL" id="VXBN01017028">
    <property type="protein sequence ID" value="NWR12638.1"/>
    <property type="molecule type" value="Genomic_DNA"/>
</dbReference>
<evidence type="ECO:0000256" key="7">
    <source>
        <dbReference type="ARBA" id="ARBA00029936"/>
    </source>
</evidence>
<keyword evidence="6" id="KW-0030">Aminoacyl-tRNA synthetase</keyword>
<evidence type="ECO:0000256" key="6">
    <source>
        <dbReference type="ARBA" id="ARBA00023146"/>
    </source>
</evidence>
<gene>
    <name evidence="9" type="primary">Vars2</name>
    <name evidence="9" type="ORF">SINWEB_R16024</name>
</gene>
<evidence type="ECO:0000256" key="2">
    <source>
        <dbReference type="ARBA" id="ARBA00022598"/>
    </source>
</evidence>
<sequence length="70" mass="7524">RRLESLQLQGAAGAVQNFWLRSFCDVYLEVAKASLLSPSLRPPALSVLVAGAEVGLRLLAPFAPFVAEEL</sequence>
<evidence type="ECO:0000313" key="10">
    <source>
        <dbReference type="Proteomes" id="UP000580691"/>
    </source>
</evidence>
<evidence type="ECO:0000256" key="1">
    <source>
        <dbReference type="ARBA" id="ARBA00013169"/>
    </source>
</evidence>
<proteinExistence type="predicted"/>
<name>A0A7K4UT37_9SYLV</name>
<keyword evidence="4" id="KW-0067">ATP-binding</keyword>
<dbReference type="Pfam" id="PF08264">
    <property type="entry name" value="Anticodon_1"/>
    <property type="match status" value="1"/>
</dbReference>
<dbReference type="GO" id="GO:0005524">
    <property type="term" value="F:ATP binding"/>
    <property type="evidence" value="ECO:0007669"/>
    <property type="project" value="UniProtKB-KW"/>
</dbReference>
<dbReference type="EC" id="6.1.1.9" evidence="1"/>
<reference evidence="9 10" key="1">
    <citation type="submission" date="2019-09" db="EMBL/GenBank/DDBJ databases">
        <title>Bird 10,000 Genomes (B10K) Project - Family phase.</title>
        <authorList>
            <person name="Zhang G."/>
        </authorList>
    </citation>
    <scope>NUCLEOTIDE SEQUENCE [LARGE SCALE GENOMIC DNA]</scope>
    <source>
        <strain evidence="9">B10K-DU-002-08</strain>
        <tissue evidence="9">Muscle</tissue>
    </source>
</reference>
<accession>A0A7K4UT37</accession>
<dbReference type="Proteomes" id="UP000580691">
    <property type="component" value="Unassembled WGS sequence"/>
</dbReference>
<evidence type="ECO:0000256" key="4">
    <source>
        <dbReference type="ARBA" id="ARBA00022840"/>
    </source>
</evidence>
<comment type="caution">
    <text evidence="9">The sequence shown here is derived from an EMBL/GenBank/DDBJ whole genome shotgun (WGS) entry which is preliminary data.</text>
</comment>
<dbReference type="OrthoDB" id="629407at2759"/>
<dbReference type="GO" id="GO:0006438">
    <property type="term" value="P:valyl-tRNA aminoacylation"/>
    <property type="evidence" value="ECO:0007669"/>
    <property type="project" value="InterPro"/>
</dbReference>
<dbReference type="InterPro" id="IPR013155">
    <property type="entry name" value="M/V/L/I-tRNA-synth_anticd-bd"/>
</dbReference>
<dbReference type="PANTHER" id="PTHR11946">
    <property type="entry name" value="VALYL-TRNA SYNTHETASES"/>
    <property type="match status" value="1"/>
</dbReference>
<dbReference type="GO" id="GO:0005829">
    <property type="term" value="C:cytosol"/>
    <property type="evidence" value="ECO:0007669"/>
    <property type="project" value="TreeGrafter"/>
</dbReference>
<dbReference type="GO" id="GO:0004832">
    <property type="term" value="F:valine-tRNA ligase activity"/>
    <property type="evidence" value="ECO:0007669"/>
    <property type="project" value="UniProtKB-EC"/>
</dbReference>
<protein>
    <recommendedName>
        <fullName evidence="1">valine--tRNA ligase</fullName>
        <ecNumber evidence="1">6.1.1.9</ecNumber>
    </recommendedName>
    <alternativeName>
        <fullName evidence="7">Valyl-tRNA synthetase</fullName>
    </alternativeName>
</protein>
<feature type="non-terminal residue" evidence="9">
    <location>
        <position position="70"/>
    </location>
</feature>
<dbReference type="SUPFAM" id="SSF47323">
    <property type="entry name" value="Anticodon-binding domain of a subclass of class I aminoacyl-tRNA synthetases"/>
    <property type="match status" value="1"/>
</dbReference>
<dbReference type="InterPro" id="IPR009080">
    <property type="entry name" value="tRNAsynth_Ia_anticodon-bd"/>
</dbReference>
<dbReference type="InterPro" id="IPR002303">
    <property type="entry name" value="Valyl-tRNA_ligase"/>
</dbReference>
<dbReference type="AlphaFoldDB" id="A0A7K4UT37"/>
<keyword evidence="3" id="KW-0547">Nucleotide-binding</keyword>
<dbReference type="Gene3D" id="1.10.730.10">
    <property type="entry name" value="Isoleucyl-tRNA Synthetase, Domain 1"/>
    <property type="match status" value="1"/>
</dbReference>
<organism evidence="9 10">
    <name type="scientific">Sinosuthora webbiana</name>
    <dbReference type="NCBI Taxonomy" id="337173"/>
    <lineage>
        <taxon>Eukaryota</taxon>
        <taxon>Metazoa</taxon>
        <taxon>Chordata</taxon>
        <taxon>Craniata</taxon>
        <taxon>Vertebrata</taxon>
        <taxon>Euteleostomi</taxon>
        <taxon>Archelosauria</taxon>
        <taxon>Archosauria</taxon>
        <taxon>Dinosauria</taxon>
        <taxon>Saurischia</taxon>
        <taxon>Theropoda</taxon>
        <taxon>Coelurosauria</taxon>
        <taxon>Aves</taxon>
        <taxon>Neognathae</taxon>
        <taxon>Neoaves</taxon>
        <taxon>Telluraves</taxon>
        <taxon>Australaves</taxon>
        <taxon>Passeriformes</taxon>
        <taxon>Sylvioidea</taxon>
        <taxon>Sylviidae</taxon>
        <taxon>Sinosuthora</taxon>
    </lineage>
</organism>
<evidence type="ECO:0000256" key="3">
    <source>
        <dbReference type="ARBA" id="ARBA00022741"/>
    </source>
</evidence>